<reference evidence="1" key="1">
    <citation type="journal article" date="2015" name="Nature">
        <title>Complex archaea that bridge the gap between prokaryotes and eukaryotes.</title>
        <authorList>
            <person name="Spang A."/>
            <person name="Saw J.H."/>
            <person name="Jorgensen S.L."/>
            <person name="Zaremba-Niedzwiedzka K."/>
            <person name="Martijn J."/>
            <person name="Lind A.E."/>
            <person name="van Eijk R."/>
            <person name="Schleper C."/>
            <person name="Guy L."/>
            <person name="Ettema T.J."/>
        </authorList>
    </citation>
    <scope>NUCLEOTIDE SEQUENCE</scope>
</reference>
<protein>
    <submittedName>
        <fullName evidence="1">Uncharacterized protein</fullName>
    </submittedName>
</protein>
<organism evidence="1">
    <name type="scientific">marine sediment metagenome</name>
    <dbReference type="NCBI Taxonomy" id="412755"/>
    <lineage>
        <taxon>unclassified sequences</taxon>
        <taxon>metagenomes</taxon>
        <taxon>ecological metagenomes</taxon>
    </lineage>
</organism>
<sequence>MPSIIRGTTDVTRSVVIVDNSDGSPETGATITNFAMQYTRAGEAPVAVVDPIAALATTSTAHTDNRMIEIDATDSPGLYRVDWPDAAFVAGASSVTLVVTSSDAFQPAYEEIELTAPVEFATGAAISTPPKDSPDGFAITFGEAEANTEDSTHALDGTTHDIRSQLSGTEKIDVYYEFTVGGDGIPTGVKAHHQLDKGGGTGKNLQVYAYNWGTPGWDQIGLLESSTALETDDYTLFAAHVGSGTDNGKVRIRYETGSVAFTATTTLLVDQILVEYTIVSRSVGYEGGQIWIDTGATNTNTEEFVDGVADNPVSTIGAAITLSGTTGLTDFHILNGSSITLAAPATNYSFFGDNWTLDLNGQSCVGIHVEGAAVVGAMAGTGANQSFRNCELGAMSLIKDTHLESCRITGTQTLIEAGDVYYEDCHSGVSGSTAPTLDFGGALANSGVHFRNYSGGLQIENMGDVVTDTLDFEGIGHLIEGTCTAGTVTVRGMVSLSGITNLTITEVARVAPDRIADYSGRVFSGTSTASSTTTKVYVQAGDTPSTAADDDFNDMLLVVYDTGTRDTARVNIRAIDNYDDSDPSFTISPALAFTPGSGDLVEVWQADTGTLSLLNTLASGFSGASPNRLIDHLRSIMSKGAVTPSSLGTYDPAADSLEFASDRRALIEGSGFDTSTDSLKEIRDAIDTLVAPAVVSASSLSGSGFLSDVVSLVRKATDEPSQSPKYTDGDIVEYIQAGMDAVMTDIAINTDHPIVVRYSITLVDGTQYYVLPPNVAELIRVAKINSTTGLPEYEAWPGSYMNPGGAGWKLEGNVLRLLRDWNSTDTLELMYYPNSEPAMHKATASSVAAGTITFPSSVTDGTLGTRPNEYVGMLCRILSSDTNLQEERLITGYVVSTRVATLAKDWDTTPIGTIVYEVVPIFSRTIKHVVALRTAIDILSNEGNSQRMATLNQNYAIKLSAMRRQLSKMEGRFPHHFDGDTWDNTNRGGF</sequence>
<name>A0A0F9NR15_9ZZZZ</name>
<dbReference type="AlphaFoldDB" id="A0A0F9NR15"/>
<accession>A0A0F9NR15</accession>
<dbReference type="EMBL" id="LAZR01007673">
    <property type="protein sequence ID" value="KKM83707.1"/>
    <property type="molecule type" value="Genomic_DNA"/>
</dbReference>
<gene>
    <name evidence="1" type="ORF">LCGC14_1306610</name>
</gene>
<comment type="caution">
    <text evidence="1">The sequence shown here is derived from an EMBL/GenBank/DDBJ whole genome shotgun (WGS) entry which is preliminary data.</text>
</comment>
<evidence type="ECO:0000313" key="1">
    <source>
        <dbReference type="EMBL" id="KKM83707.1"/>
    </source>
</evidence>
<proteinExistence type="predicted"/>